<dbReference type="Pfam" id="PF00034">
    <property type="entry name" value="Cytochrom_C"/>
    <property type="match status" value="1"/>
</dbReference>
<dbReference type="PROSITE" id="PS51007">
    <property type="entry name" value="CYTC"/>
    <property type="match status" value="1"/>
</dbReference>
<dbReference type="Gene3D" id="1.10.760.10">
    <property type="entry name" value="Cytochrome c-like domain"/>
    <property type="match status" value="1"/>
</dbReference>
<name>A0A0N7LSL4_9RHOB</name>
<dbReference type="AlphaFoldDB" id="A0A0N7LSL4"/>
<dbReference type="InterPro" id="IPR009056">
    <property type="entry name" value="Cyt_c-like_dom"/>
</dbReference>
<keyword evidence="5 8" id="KW-0479">Metal-binding</keyword>
<proteinExistence type="predicted"/>
<dbReference type="GO" id="GO:0005506">
    <property type="term" value="F:iron ion binding"/>
    <property type="evidence" value="ECO:0007669"/>
    <property type="project" value="InterPro"/>
</dbReference>
<evidence type="ECO:0000256" key="1">
    <source>
        <dbReference type="ARBA" id="ARBA00001926"/>
    </source>
</evidence>
<dbReference type="PANTHER" id="PTHR35008">
    <property type="entry name" value="BLL4482 PROTEIN-RELATED"/>
    <property type="match status" value="1"/>
</dbReference>
<accession>A0A0N7LSL4</accession>
<dbReference type="InterPro" id="IPR051459">
    <property type="entry name" value="Cytochrome_c-type_DH"/>
</dbReference>
<keyword evidence="4" id="KW-0679">Respiratory chain</keyword>
<keyword evidence="7 8" id="KW-0408">Iron</keyword>
<evidence type="ECO:0000313" key="10">
    <source>
        <dbReference type="EMBL" id="CUH53948.1"/>
    </source>
</evidence>
<dbReference type="RefSeq" id="WP_223229237.1">
    <property type="nucleotide sequence ID" value="NZ_CYPW01000032.1"/>
</dbReference>
<sequence>MMKHLHASVLKRTGMILGLVLMGGAVWQFGLRPSNAEAAQVVLPYDKAENVARGAELYAENCAVCHGAKLEGAPNWRQRDADGLLPAPPHDASGHTWHHPDAILFAITKFGTEQVVGQGYQSNMPGFGDGLSDQDILDVLGYIKSTWPSRVIDTHNQINGS</sequence>
<reference evidence="10 11" key="1">
    <citation type="submission" date="2015-09" db="EMBL/GenBank/DDBJ databases">
        <authorList>
            <consortium name="Swine Surveillance"/>
        </authorList>
    </citation>
    <scope>NUCLEOTIDE SEQUENCE [LARGE SCALE GENOMIC DNA]</scope>
    <source>
        <strain evidence="10 11">CECT 7688</strain>
    </source>
</reference>
<dbReference type="STRING" id="321267.SHM7688_03417"/>
<evidence type="ECO:0000256" key="4">
    <source>
        <dbReference type="ARBA" id="ARBA00022660"/>
    </source>
</evidence>
<organism evidence="10 11">
    <name type="scientific">Shimia marina</name>
    <dbReference type="NCBI Taxonomy" id="321267"/>
    <lineage>
        <taxon>Bacteria</taxon>
        <taxon>Pseudomonadati</taxon>
        <taxon>Pseudomonadota</taxon>
        <taxon>Alphaproteobacteria</taxon>
        <taxon>Rhodobacterales</taxon>
        <taxon>Roseobacteraceae</taxon>
    </lineage>
</organism>
<evidence type="ECO:0000256" key="6">
    <source>
        <dbReference type="ARBA" id="ARBA00022982"/>
    </source>
</evidence>
<keyword evidence="6" id="KW-0249">Electron transport</keyword>
<evidence type="ECO:0000256" key="3">
    <source>
        <dbReference type="ARBA" id="ARBA00022617"/>
    </source>
</evidence>
<evidence type="ECO:0000256" key="7">
    <source>
        <dbReference type="ARBA" id="ARBA00023004"/>
    </source>
</evidence>
<protein>
    <submittedName>
        <fullName evidence="10">Putative bifunctional cbb3-type cytochrome c oxidase subunit II/cytochrome c</fullName>
    </submittedName>
</protein>
<evidence type="ECO:0000313" key="11">
    <source>
        <dbReference type="Proteomes" id="UP000054823"/>
    </source>
</evidence>
<keyword evidence="3 8" id="KW-0349">Heme</keyword>
<evidence type="ECO:0000256" key="2">
    <source>
        <dbReference type="ARBA" id="ARBA00022448"/>
    </source>
</evidence>
<feature type="domain" description="Cytochrome c" evidence="9">
    <location>
        <begin position="49"/>
        <end position="147"/>
    </location>
</feature>
<gene>
    <name evidence="10" type="ORF">SHM7688_03417</name>
</gene>
<dbReference type="Proteomes" id="UP000054823">
    <property type="component" value="Unassembled WGS sequence"/>
</dbReference>
<evidence type="ECO:0000256" key="8">
    <source>
        <dbReference type="PROSITE-ProRule" id="PRU00433"/>
    </source>
</evidence>
<evidence type="ECO:0000259" key="9">
    <source>
        <dbReference type="PROSITE" id="PS51007"/>
    </source>
</evidence>
<dbReference type="GO" id="GO:0009055">
    <property type="term" value="F:electron transfer activity"/>
    <property type="evidence" value="ECO:0007669"/>
    <property type="project" value="InterPro"/>
</dbReference>
<dbReference type="EMBL" id="CYPW01000032">
    <property type="protein sequence ID" value="CUH53948.1"/>
    <property type="molecule type" value="Genomic_DNA"/>
</dbReference>
<dbReference type="InterPro" id="IPR008168">
    <property type="entry name" value="Cyt_C_IC"/>
</dbReference>
<dbReference type="PRINTS" id="PR00605">
    <property type="entry name" value="CYTCHROMECIC"/>
</dbReference>
<dbReference type="InterPro" id="IPR036909">
    <property type="entry name" value="Cyt_c-like_dom_sf"/>
</dbReference>
<dbReference type="SUPFAM" id="SSF46626">
    <property type="entry name" value="Cytochrome c"/>
    <property type="match status" value="1"/>
</dbReference>
<keyword evidence="2" id="KW-0813">Transport</keyword>
<dbReference type="PANTHER" id="PTHR35008:SF4">
    <property type="entry name" value="BLL4482 PROTEIN"/>
    <property type="match status" value="1"/>
</dbReference>
<comment type="cofactor">
    <cofactor evidence="1">
        <name>heme c</name>
        <dbReference type="ChEBI" id="CHEBI:61717"/>
    </cofactor>
</comment>
<keyword evidence="11" id="KW-1185">Reference proteome</keyword>
<evidence type="ECO:0000256" key="5">
    <source>
        <dbReference type="ARBA" id="ARBA00022723"/>
    </source>
</evidence>
<dbReference type="GO" id="GO:0020037">
    <property type="term" value="F:heme binding"/>
    <property type="evidence" value="ECO:0007669"/>
    <property type="project" value="InterPro"/>
</dbReference>